<organism evidence="2 3">
    <name type="scientific">Protopolystoma xenopodis</name>
    <dbReference type="NCBI Taxonomy" id="117903"/>
    <lineage>
        <taxon>Eukaryota</taxon>
        <taxon>Metazoa</taxon>
        <taxon>Spiralia</taxon>
        <taxon>Lophotrochozoa</taxon>
        <taxon>Platyhelminthes</taxon>
        <taxon>Monogenea</taxon>
        <taxon>Polyopisthocotylea</taxon>
        <taxon>Polystomatidea</taxon>
        <taxon>Polystomatidae</taxon>
        <taxon>Protopolystoma</taxon>
    </lineage>
</organism>
<feature type="region of interest" description="Disordered" evidence="1">
    <location>
        <begin position="42"/>
        <end position="67"/>
    </location>
</feature>
<sequence>MKRYSNRLSIYHGTVSLPKVTFYRLNIFTLEIILFCASSGGNSATNQSSLGRQSSYASESVQPHVKAPRKVSKAAVLRDAAWLIRWQRANRHSLDEKIAALKRQVAELQESIR</sequence>
<evidence type="ECO:0000256" key="1">
    <source>
        <dbReference type="SAM" id="MobiDB-lite"/>
    </source>
</evidence>
<dbReference type="EMBL" id="CAAALY010111057">
    <property type="protein sequence ID" value="VEL30294.1"/>
    <property type="molecule type" value="Genomic_DNA"/>
</dbReference>
<dbReference type="Proteomes" id="UP000784294">
    <property type="component" value="Unassembled WGS sequence"/>
</dbReference>
<reference evidence="2" key="1">
    <citation type="submission" date="2018-11" db="EMBL/GenBank/DDBJ databases">
        <authorList>
            <consortium name="Pathogen Informatics"/>
        </authorList>
    </citation>
    <scope>NUCLEOTIDE SEQUENCE</scope>
</reference>
<dbReference type="InterPro" id="IPR036638">
    <property type="entry name" value="HLH_DNA-bd_sf"/>
</dbReference>
<accession>A0A448X7U7</accession>
<proteinExistence type="predicted"/>
<evidence type="ECO:0000313" key="2">
    <source>
        <dbReference type="EMBL" id="VEL30294.1"/>
    </source>
</evidence>
<gene>
    <name evidence="2" type="ORF">PXEA_LOCUS23734</name>
</gene>
<evidence type="ECO:0000313" key="3">
    <source>
        <dbReference type="Proteomes" id="UP000784294"/>
    </source>
</evidence>
<dbReference type="AlphaFoldDB" id="A0A448X7U7"/>
<protein>
    <submittedName>
        <fullName evidence="2">Uncharacterized protein</fullName>
    </submittedName>
</protein>
<keyword evidence="3" id="KW-1185">Reference proteome</keyword>
<name>A0A448X7U7_9PLAT</name>
<feature type="compositionally biased region" description="Polar residues" evidence="1">
    <location>
        <begin position="42"/>
        <end position="61"/>
    </location>
</feature>
<dbReference type="Gene3D" id="4.10.280.10">
    <property type="entry name" value="Helix-loop-helix DNA-binding domain"/>
    <property type="match status" value="1"/>
</dbReference>
<dbReference type="GO" id="GO:0046983">
    <property type="term" value="F:protein dimerization activity"/>
    <property type="evidence" value="ECO:0007669"/>
    <property type="project" value="InterPro"/>
</dbReference>
<comment type="caution">
    <text evidence="2">The sequence shown here is derived from an EMBL/GenBank/DDBJ whole genome shotgun (WGS) entry which is preliminary data.</text>
</comment>